<dbReference type="CDD" id="cd20183">
    <property type="entry name" value="M34_PPEP"/>
    <property type="match status" value="1"/>
</dbReference>
<gene>
    <name evidence="5" type="ORF">UB32_09645</name>
</gene>
<proteinExistence type="predicted"/>
<evidence type="ECO:0000259" key="4">
    <source>
        <dbReference type="PROSITE" id="PS51995"/>
    </source>
</evidence>
<reference evidence="5 6" key="1">
    <citation type="submission" date="2015-01" db="EMBL/GenBank/DDBJ databases">
        <title>Draft genome sequences of the supercritical CO2 tolerant bacteria Bacillus subterraneus MITOT1 and Bacillus cereus MIT0214.</title>
        <authorList>
            <person name="Peet K.C."/>
            <person name="Thompson J.R."/>
        </authorList>
    </citation>
    <scope>NUCLEOTIDE SEQUENCE [LARGE SCALE GENOMIC DNA]</scope>
    <source>
        <strain evidence="5 6">MITOT1</strain>
    </source>
</reference>
<dbReference type="Gene3D" id="3.40.390.10">
    <property type="entry name" value="Collagenase (Catalytic Domain)"/>
    <property type="match status" value="1"/>
</dbReference>
<name>A0A0D6ZAA1_9BACI</name>
<dbReference type="PROSITE" id="PS51995">
    <property type="entry name" value="ATLF"/>
    <property type="match status" value="1"/>
</dbReference>
<dbReference type="InterPro" id="IPR024079">
    <property type="entry name" value="MetalloPept_cat_dom_sf"/>
</dbReference>
<dbReference type="PATRIC" id="fig|285983.3.peg.470"/>
<dbReference type="OrthoDB" id="2615003at2"/>
<comment type="subcellular location">
    <subcellularLocation>
        <location evidence="1">Secreted</location>
    </subcellularLocation>
</comment>
<keyword evidence="2" id="KW-0964">Secreted</keyword>
<dbReference type="InterPro" id="IPR047568">
    <property type="entry name" value="ATLF-like_dom"/>
</dbReference>
<dbReference type="Proteomes" id="UP000032512">
    <property type="component" value="Unassembled WGS sequence"/>
</dbReference>
<keyword evidence="3" id="KW-0732">Signal</keyword>
<dbReference type="SUPFAM" id="SSF55486">
    <property type="entry name" value="Metalloproteases ('zincins'), catalytic domain"/>
    <property type="match status" value="1"/>
</dbReference>
<protein>
    <submittedName>
        <fullName evidence="5">Toxin</fullName>
    </submittedName>
</protein>
<accession>A0A0D6ZAA1</accession>
<keyword evidence="6" id="KW-1185">Reference proteome</keyword>
<feature type="signal peptide" evidence="3">
    <location>
        <begin position="1"/>
        <end position="25"/>
    </location>
</feature>
<dbReference type="Pfam" id="PF07737">
    <property type="entry name" value="ATLF"/>
    <property type="match status" value="1"/>
</dbReference>
<evidence type="ECO:0000313" key="5">
    <source>
        <dbReference type="EMBL" id="KIY22250.1"/>
    </source>
</evidence>
<evidence type="ECO:0000256" key="2">
    <source>
        <dbReference type="ARBA" id="ARBA00022525"/>
    </source>
</evidence>
<evidence type="ECO:0000256" key="1">
    <source>
        <dbReference type="ARBA" id="ARBA00004613"/>
    </source>
</evidence>
<dbReference type="InterPro" id="IPR014781">
    <property type="entry name" value="Anthrax_toxin_lethal/edema_N/C"/>
</dbReference>
<dbReference type="GO" id="GO:0005576">
    <property type="term" value="C:extracellular region"/>
    <property type="evidence" value="ECO:0007669"/>
    <property type="project" value="UniProtKB-SubCell"/>
</dbReference>
<dbReference type="AlphaFoldDB" id="A0A0D6ZAA1"/>
<feature type="domain" description="ATLF-like" evidence="4">
    <location>
        <begin position="48"/>
        <end position="233"/>
    </location>
</feature>
<comment type="caution">
    <text evidence="5">The sequence shown here is derived from an EMBL/GenBank/DDBJ whole genome shotgun (WGS) entry which is preliminary data.</text>
</comment>
<dbReference type="EMBL" id="JXIQ01000076">
    <property type="protein sequence ID" value="KIY22250.1"/>
    <property type="molecule type" value="Genomic_DNA"/>
</dbReference>
<organism evidence="5 6">
    <name type="scientific">Mesobacillus subterraneus</name>
    <dbReference type="NCBI Taxonomy" id="285983"/>
    <lineage>
        <taxon>Bacteria</taxon>
        <taxon>Bacillati</taxon>
        <taxon>Bacillota</taxon>
        <taxon>Bacilli</taxon>
        <taxon>Bacillales</taxon>
        <taxon>Bacillaceae</taxon>
        <taxon>Mesobacillus</taxon>
    </lineage>
</organism>
<evidence type="ECO:0000313" key="6">
    <source>
        <dbReference type="Proteomes" id="UP000032512"/>
    </source>
</evidence>
<dbReference type="GO" id="GO:0008237">
    <property type="term" value="F:metallopeptidase activity"/>
    <property type="evidence" value="ECO:0007669"/>
    <property type="project" value="InterPro"/>
</dbReference>
<sequence length="233" mass="26243">MRKVFQLFVFIILSFSLLGSSNANMDGIFLSEYPKQSILYESLAPGAVRLAGSFVVLPEDDFDQVEAAKIIERLTLLPDSMIKKAIEQNITVRLFEGNLTDNPTASHLKGVIPRGYTSKRTWDQVPGIGGSRVVLVKIGSSEKGKGHGSVNLELHELAHSLDRYVYDGIREEERFLSIWKQESSQLFPGNPYFNDYPEEYFAECFAMFYIGGMSAQLLKDEAPQTYHYIEGLN</sequence>
<dbReference type="RefSeq" id="WP_044393282.1">
    <property type="nucleotide sequence ID" value="NZ_JXIQ01000076.1"/>
</dbReference>
<evidence type="ECO:0000256" key="3">
    <source>
        <dbReference type="SAM" id="SignalP"/>
    </source>
</evidence>
<feature type="chain" id="PRO_5038703937" evidence="3">
    <location>
        <begin position="26"/>
        <end position="233"/>
    </location>
</feature>